<keyword evidence="3" id="KW-1185">Reference proteome</keyword>
<evidence type="ECO:0000259" key="1">
    <source>
        <dbReference type="Pfam" id="PF10105"/>
    </source>
</evidence>
<comment type="caution">
    <text evidence="2">The sequence shown here is derived from an EMBL/GenBank/DDBJ whole genome shotgun (WGS) entry which is preliminary data.</text>
</comment>
<dbReference type="NCBIfam" id="TIGR03936">
    <property type="entry name" value="sam_1_link_chp"/>
    <property type="match status" value="1"/>
</dbReference>
<dbReference type="OrthoDB" id="9780488at2"/>
<name>A0A0L0WD95_GOTPU</name>
<dbReference type="STRING" id="1503.CLPU_3c02220"/>
<reference evidence="3" key="1">
    <citation type="submission" date="2015-07" db="EMBL/GenBank/DDBJ databases">
        <title>Draft genome sequence of the purine-degrading Gottschalkia purinilyticum DSM 1384 (formerly Clostridium purinilyticum).</title>
        <authorList>
            <person name="Poehlein A."/>
            <person name="Schiel-Bengelsdorf B."/>
            <person name="Bengelsdorf F.R."/>
            <person name="Daniel R."/>
            <person name="Duerre P."/>
        </authorList>
    </citation>
    <scope>NUCLEOTIDE SEQUENCE [LARGE SCALE GENOMIC DNA]</scope>
    <source>
        <strain evidence="3">DSM 1384</strain>
    </source>
</reference>
<dbReference type="InterPro" id="IPR018768">
    <property type="entry name" value="DUF2344"/>
</dbReference>
<proteinExistence type="predicted"/>
<gene>
    <name evidence="2" type="ORF">CLPU_3c02220</name>
</gene>
<evidence type="ECO:0000313" key="2">
    <source>
        <dbReference type="EMBL" id="KNF09443.1"/>
    </source>
</evidence>
<accession>A0A0L0WD95</accession>
<dbReference type="AlphaFoldDB" id="A0A0L0WD95"/>
<protein>
    <recommendedName>
        <fullName evidence="1">DUF2344 domain-containing protein</fullName>
    </recommendedName>
</protein>
<feature type="domain" description="DUF2344" evidence="1">
    <location>
        <begin position="4"/>
        <end position="194"/>
    </location>
</feature>
<dbReference type="RefSeq" id="WP_050354426.1">
    <property type="nucleotide sequence ID" value="NZ_LGSS01000003.1"/>
</dbReference>
<sequence>MTNIRAKFTKCNDLKYISHLDLMRLFQRAFRRADIPLKYSEGFNPQPKMAFATALSLGVSSDGEYMDIELEDNIDIKEFVDRTNSVLPDGIKIVKASDKDTKESIMALIRWSEYIVEVSLIEKIDKETIDNEINKFMKMEEIIVVKEKKKGYKVVRKEDNVRDRIRKLIILDYEDNTIIFKMMLKTGSNGNLKPEVVIDKLDELTKIKIDKENIKIHRLDLFIEKEDHIVTPI</sequence>
<dbReference type="Pfam" id="PF10105">
    <property type="entry name" value="DUF2344"/>
    <property type="match status" value="1"/>
</dbReference>
<evidence type="ECO:0000313" key="3">
    <source>
        <dbReference type="Proteomes" id="UP000037267"/>
    </source>
</evidence>
<organism evidence="2 3">
    <name type="scientific">Gottschalkia purinilytica</name>
    <name type="common">Clostridium purinilyticum</name>
    <dbReference type="NCBI Taxonomy" id="1503"/>
    <lineage>
        <taxon>Bacteria</taxon>
        <taxon>Bacillati</taxon>
        <taxon>Bacillota</taxon>
        <taxon>Tissierellia</taxon>
        <taxon>Tissierellales</taxon>
        <taxon>Gottschalkiaceae</taxon>
        <taxon>Gottschalkia</taxon>
    </lineage>
</organism>
<dbReference type="EMBL" id="LGSS01000003">
    <property type="protein sequence ID" value="KNF09443.1"/>
    <property type="molecule type" value="Genomic_DNA"/>
</dbReference>
<dbReference type="Proteomes" id="UP000037267">
    <property type="component" value="Unassembled WGS sequence"/>
</dbReference>